<keyword evidence="4" id="KW-1185">Reference proteome</keyword>
<evidence type="ECO:0000256" key="1">
    <source>
        <dbReference type="SAM" id="MobiDB-lite"/>
    </source>
</evidence>
<evidence type="ECO:0000259" key="2">
    <source>
        <dbReference type="Pfam" id="PF17100"/>
    </source>
</evidence>
<evidence type="ECO:0000313" key="3">
    <source>
        <dbReference type="EMBL" id="PTB75917.1"/>
    </source>
</evidence>
<organism evidence="3 4">
    <name type="scientific">Trichoderma longibrachiatum ATCC 18648</name>
    <dbReference type="NCBI Taxonomy" id="983965"/>
    <lineage>
        <taxon>Eukaryota</taxon>
        <taxon>Fungi</taxon>
        <taxon>Dikarya</taxon>
        <taxon>Ascomycota</taxon>
        <taxon>Pezizomycotina</taxon>
        <taxon>Sordariomycetes</taxon>
        <taxon>Hypocreomycetidae</taxon>
        <taxon>Hypocreales</taxon>
        <taxon>Hypocreaceae</taxon>
        <taxon>Trichoderma</taxon>
    </lineage>
</organism>
<name>A0A2T4C2X8_TRILO</name>
<dbReference type="STRING" id="983965.A0A2T4C2X8"/>
<accession>A0A2T4C2X8</accession>
<feature type="domain" description="NWD NACHT-NTPase N-terminal" evidence="2">
    <location>
        <begin position="60"/>
        <end position="228"/>
    </location>
</feature>
<dbReference type="AlphaFoldDB" id="A0A2T4C2X8"/>
<dbReference type="Pfam" id="PF17100">
    <property type="entry name" value="NACHT_N"/>
    <property type="match status" value="1"/>
</dbReference>
<dbReference type="OrthoDB" id="4896343at2759"/>
<protein>
    <recommendedName>
        <fullName evidence="2">NWD NACHT-NTPase N-terminal domain-containing protein</fullName>
    </recommendedName>
</protein>
<gene>
    <name evidence="3" type="ORF">M440DRAFT_332259</name>
</gene>
<feature type="compositionally biased region" description="Basic and acidic residues" evidence="1">
    <location>
        <begin position="10"/>
        <end position="22"/>
    </location>
</feature>
<sequence length="228" mass="25723">MTRFLKKLKEKLSTADPNENKKAHASVQPDSPPLLNGSPPFPRPRTSIKPATEPMPLQARLWNEAYELLKSSNAELVDSYEQILSRELLRGQHAVSEPASLHNRIDAAYGERWKQMHTIVDVAMRRQEERVAKQKKIAGGMAAVSTAMRQAVRAVPEAAIAWTGVCFAFEMGSYALQEGKANYKGMSYVVSRMDWYWHLAQLLLDGNKSDSAPSRLRAEMEKHIIDLY</sequence>
<proteinExistence type="predicted"/>
<dbReference type="InterPro" id="IPR031359">
    <property type="entry name" value="NACHT_N"/>
</dbReference>
<dbReference type="EMBL" id="KZ679133">
    <property type="protein sequence ID" value="PTB75917.1"/>
    <property type="molecule type" value="Genomic_DNA"/>
</dbReference>
<feature type="region of interest" description="Disordered" evidence="1">
    <location>
        <begin position="1"/>
        <end position="54"/>
    </location>
</feature>
<evidence type="ECO:0000313" key="4">
    <source>
        <dbReference type="Proteomes" id="UP000240760"/>
    </source>
</evidence>
<dbReference type="Proteomes" id="UP000240760">
    <property type="component" value="Unassembled WGS sequence"/>
</dbReference>
<reference evidence="3 4" key="1">
    <citation type="submission" date="2016-07" db="EMBL/GenBank/DDBJ databases">
        <title>Multiple horizontal gene transfer events from other fungi enriched the ability of initially mycotrophic Trichoderma (Ascomycota) to feed on dead plant biomass.</title>
        <authorList>
            <consortium name="DOE Joint Genome Institute"/>
            <person name="Aerts A."/>
            <person name="Atanasova L."/>
            <person name="Chenthamara K."/>
            <person name="Zhang J."/>
            <person name="Grujic M."/>
            <person name="Henrissat B."/>
            <person name="Kuo A."/>
            <person name="Salamov A."/>
            <person name="Lipzen A."/>
            <person name="Labutti K."/>
            <person name="Barry K."/>
            <person name="Miao Y."/>
            <person name="Rahimi M.J."/>
            <person name="Shen Q."/>
            <person name="Grigoriev I.V."/>
            <person name="Kubicek C.P."/>
            <person name="Druzhinina I.S."/>
        </authorList>
    </citation>
    <scope>NUCLEOTIDE SEQUENCE [LARGE SCALE GENOMIC DNA]</scope>
    <source>
        <strain evidence="3 4">ATCC 18648</strain>
    </source>
</reference>